<dbReference type="Gene3D" id="3.40.50.300">
    <property type="entry name" value="P-loop containing nucleotide triphosphate hydrolases"/>
    <property type="match status" value="1"/>
</dbReference>
<dbReference type="GO" id="GO:0051607">
    <property type="term" value="P:defense response to virus"/>
    <property type="evidence" value="ECO:0007669"/>
    <property type="project" value="UniProtKB-KW"/>
</dbReference>
<dbReference type="GO" id="GO:0046872">
    <property type="term" value="F:metal ion binding"/>
    <property type="evidence" value="ECO:0007669"/>
    <property type="project" value="UniProtKB-KW"/>
</dbReference>
<reference evidence="9" key="1">
    <citation type="journal article" date="2017" name="Environ. Microbiol. Rep.">
        <title>Genetic Diversity of Marine Anaerobic Ammonium-Oxidizing Bacteria as Revealed by Genomic and Proteomic Analyses of 'Candidatus Scalindua japonica'.</title>
        <authorList>
            <person name="Oshiki M."/>
            <person name="Mizuto K."/>
            <person name="Kimura Z."/>
            <person name="Kindaichi T."/>
            <person name="Satoh H."/>
            <person name="Okabe S."/>
        </authorList>
    </citation>
    <scope>NUCLEOTIDE SEQUENCE [LARGE SCALE GENOMIC DNA]</scope>
    <source>
        <strain evidence="9">husup-a2</strain>
    </source>
</reference>
<evidence type="ECO:0000259" key="6">
    <source>
        <dbReference type="PROSITE" id="PS51192"/>
    </source>
</evidence>
<keyword evidence="9" id="KW-1185">Reference proteome</keyword>
<dbReference type="OrthoDB" id="9810236at2"/>
<dbReference type="PROSITE" id="PS51192">
    <property type="entry name" value="HELICASE_ATP_BIND_1"/>
    <property type="match status" value="1"/>
</dbReference>
<dbReference type="GO" id="GO:0003676">
    <property type="term" value="F:nucleic acid binding"/>
    <property type="evidence" value="ECO:0007669"/>
    <property type="project" value="InterPro"/>
</dbReference>
<keyword evidence="8" id="KW-0347">Helicase</keyword>
<dbReference type="SMART" id="SM00487">
    <property type="entry name" value="DEXDc"/>
    <property type="match status" value="1"/>
</dbReference>
<dbReference type="CDD" id="cd09641">
    <property type="entry name" value="Cas3''_I"/>
    <property type="match status" value="1"/>
</dbReference>
<dbReference type="InterPro" id="IPR011545">
    <property type="entry name" value="DEAD/DEAH_box_helicase_dom"/>
</dbReference>
<organism evidence="8 9">
    <name type="scientific">Candidatus Scalindua japonica</name>
    <dbReference type="NCBI Taxonomy" id="1284222"/>
    <lineage>
        <taxon>Bacteria</taxon>
        <taxon>Pseudomonadati</taxon>
        <taxon>Planctomycetota</taxon>
        <taxon>Candidatus Brocadiia</taxon>
        <taxon>Candidatus Brocadiales</taxon>
        <taxon>Candidatus Scalinduaceae</taxon>
        <taxon>Candidatus Scalindua</taxon>
    </lineage>
</organism>
<protein>
    <submittedName>
        <fullName evidence="8">Helicase</fullName>
    </submittedName>
</protein>
<proteinExistence type="inferred from homology"/>
<evidence type="ECO:0000313" key="8">
    <source>
        <dbReference type="EMBL" id="GAX59413.1"/>
    </source>
</evidence>
<evidence type="ECO:0000256" key="2">
    <source>
        <dbReference type="ARBA" id="ARBA00009046"/>
    </source>
</evidence>
<dbReference type="SUPFAM" id="SSF52540">
    <property type="entry name" value="P-loop containing nucleoside triphosphate hydrolases"/>
    <property type="match status" value="1"/>
</dbReference>
<keyword evidence="3" id="KW-0479">Metal-binding</keyword>
<name>A0A286TU72_9BACT</name>
<feature type="domain" description="HD Cas3-type" evidence="7">
    <location>
        <begin position="48"/>
        <end position="228"/>
    </location>
</feature>
<keyword evidence="4" id="KW-0378">Hydrolase</keyword>
<keyword evidence="8" id="KW-0067">ATP-binding</keyword>
<evidence type="ECO:0000256" key="5">
    <source>
        <dbReference type="ARBA" id="ARBA00023118"/>
    </source>
</evidence>
<evidence type="ECO:0000259" key="7">
    <source>
        <dbReference type="PROSITE" id="PS51643"/>
    </source>
</evidence>
<evidence type="ECO:0000256" key="3">
    <source>
        <dbReference type="ARBA" id="ARBA00022723"/>
    </source>
</evidence>
<accession>A0A286TU72</accession>
<dbReference type="InterPro" id="IPR006483">
    <property type="entry name" value="CRISPR-assoc_Cas3_HD"/>
</dbReference>
<dbReference type="RefSeq" id="WP_096892542.1">
    <property type="nucleotide sequence ID" value="NZ_BAOS01000003.1"/>
</dbReference>
<dbReference type="NCBIfam" id="TIGR01596">
    <property type="entry name" value="cas3_HD"/>
    <property type="match status" value="1"/>
</dbReference>
<dbReference type="EMBL" id="BAOS01000003">
    <property type="protein sequence ID" value="GAX59413.1"/>
    <property type="molecule type" value="Genomic_DNA"/>
</dbReference>
<dbReference type="InterPro" id="IPR038257">
    <property type="entry name" value="CRISPR-assoc_Cas3_HD_sf"/>
</dbReference>
<dbReference type="PROSITE" id="PS51643">
    <property type="entry name" value="HD_CAS3"/>
    <property type="match status" value="1"/>
</dbReference>
<comment type="similarity">
    <text evidence="2">In the central section; belongs to the CRISPR-associated helicase Cas3 family.</text>
</comment>
<dbReference type="AlphaFoldDB" id="A0A286TU72"/>
<gene>
    <name evidence="8" type="ORF">SCALIN_C03_0070</name>
</gene>
<dbReference type="GO" id="GO:0004386">
    <property type="term" value="F:helicase activity"/>
    <property type="evidence" value="ECO:0007669"/>
    <property type="project" value="UniProtKB-KW"/>
</dbReference>
<dbReference type="Pfam" id="PF00270">
    <property type="entry name" value="DEAD"/>
    <property type="match status" value="1"/>
</dbReference>
<dbReference type="GO" id="GO:0016787">
    <property type="term" value="F:hydrolase activity"/>
    <property type="evidence" value="ECO:0007669"/>
    <property type="project" value="UniProtKB-KW"/>
</dbReference>
<dbReference type="GO" id="GO:0005524">
    <property type="term" value="F:ATP binding"/>
    <property type="evidence" value="ECO:0007669"/>
    <property type="project" value="InterPro"/>
</dbReference>
<dbReference type="Gene3D" id="1.10.3210.30">
    <property type="match status" value="1"/>
</dbReference>
<keyword evidence="8" id="KW-0547">Nucleotide-binding</keyword>
<evidence type="ECO:0000256" key="4">
    <source>
        <dbReference type="ARBA" id="ARBA00022801"/>
    </source>
</evidence>
<evidence type="ECO:0000313" key="9">
    <source>
        <dbReference type="Proteomes" id="UP000218542"/>
    </source>
</evidence>
<keyword evidence="5" id="KW-0051">Antiviral defense</keyword>
<comment type="caution">
    <text evidence="8">The sequence shown here is derived from an EMBL/GenBank/DDBJ whole genome shotgun (WGS) entry which is preliminary data.</text>
</comment>
<comment type="similarity">
    <text evidence="1">In the N-terminal section; belongs to the CRISPR-associated nuclease Cas3-HD family.</text>
</comment>
<dbReference type="Proteomes" id="UP000218542">
    <property type="component" value="Unassembled WGS sequence"/>
</dbReference>
<feature type="domain" description="Helicase ATP-binding" evidence="6">
    <location>
        <begin position="322"/>
        <end position="511"/>
    </location>
</feature>
<dbReference type="InterPro" id="IPR027417">
    <property type="entry name" value="P-loop_NTPase"/>
</dbReference>
<dbReference type="InterPro" id="IPR014001">
    <property type="entry name" value="Helicase_ATP-bd"/>
</dbReference>
<evidence type="ECO:0000256" key="1">
    <source>
        <dbReference type="ARBA" id="ARBA00006847"/>
    </source>
</evidence>
<sequence length="563" mass="66420">MFSLFNVDLKGIKAFAHSKKDCLKEQFHIHCDKTLSHFDDIIDTYEIESIFYQLLTDIDEDDSVDIEKLLKIMREFVIFHDIGKLTPEFQAKLDGEKNKTTHSDKSFFVLVYAVLKLKKTDNINNKEFIILFLLLYSVYKHHGRLNDILDDIQNFSYRVDSNVLVDILKQLNEAPNDDILEIMSARGFWQKWNDRGTRELVRKLSKDSLSFFVLVKMFHSCLISSDYFATMEYKTGQKPNYDTLNNVLNEEISKNFHETDEFEINLEKEINFNVNINKERNSLRNTNIDDLKWSDNLERKETLNKMRSILNVITEDNIEDILKEQSDSRTFFLHIPTGGGKTNISLRLALKIMEKREIKKIFYVFPFINLIEQSYEALGKFIGLGNMARLDSRFIDSSDNEEKYQDDNTVFANYVENLFFNKPVLFMSHVKFFDLFFRNDKNSNYNFYQLANSVVIIDEIQAYKDTVWTEVAHIFNIIGRFLNTHFIVMSATLPRLDILSNSLFHQIIPEDTSSKVFKHEVFKRTKIIPDKKLKINDSKDKNKFNKLVNRIKKLDKKTRFLSF</sequence>